<comment type="similarity">
    <text evidence="2">Belongs to the UPF0669 family.</text>
</comment>
<sequence length="204" mass="22613">MMWFRCLLSGHKRESNAAALQHPAVIALLVLWVHRSTCEPTGFREKVSGAVGAGNYSYYTLSKPGAVTILVHPLAGDPDLYVAERNAQPTFDLDNHCAQSTTCGRERVDLPRSFGRPVGIGIYGHPSHELSRFELEVRVDDSTENLLFHDYSYAASHQPGSRERDSATVYEDDADDDIGPSEEISLLWTFLLGVLKLLLEILQG</sequence>
<reference evidence="7" key="1">
    <citation type="submission" date="2019-09" db="EMBL/GenBank/DDBJ databases">
        <title>Organ-specific transcriptomic study of the physiology of the cattle tick, Rhipicephalus microplus.</title>
        <authorList>
            <person name="Tirloni L."/>
            <person name="Braz G."/>
            <person name="Gandara A.C.P."/>
            <person name="Sabadin G.A."/>
            <person name="da Silva R.M."/>
            <person name="Guizzo M.G."/>
            <person name="Machado J.A."/>
            <person name="Costa E.P."/>
            <person name="Gomes H.F."/>
            <person name="Moraes J."/>
            <person name="Mota M.B.S."/>
            <person name="Mesquita R.D."/>
            <person name="Alvarenga P.H."/>
            <person name="Alves F."/>
            <person name="Seixas A."/>
            <person name="da Fonseca R.N."/>
            <person name="Fogaca A."/>
            <person name="Logullo C."/>
            <person name="Tanaka A."/>
            <person name="Daffre S."/>
            <person name="Termignoni C."/>
            <person name="Vaz I.S.Jr."/>
            <person name="Oliveira P.L."/>
            <person name="Ribeiro J.M."/>
        </authorList>
    </citation>
    <scope>NUCLEOTIDE SEQUENCE</scope>
    <source>
        <strain evidence="7">Porto Alegre</strain>
    </source>
</reference>
<evidence type="ECO:0000256" key="2">
    <source>
        <dbReference type="ARBA" id="ARBA00008960"/>
    </source>
</evidence>
<keyword evidence="5" id="KW-0325">Glycoprotein</keyword>
<keyword evidence="3" id="KW-0964">Secreted</keyword>
<accession>A0A6M2CT82</accession>
<dbReference type="GO" id="GO:0005576">
    <property type="term" value="C:extracellular region"/>
    <property type="evidence" value="ECO:0007669"/>
    <property type="project" value="UniProtKB-SubCell"/>
</dbReference>
<dbReference type="EMBL" id="GHWJ01004138">
    <property type="protein sequence ID" value="NOV36875.1"/>
    <property type="molecule type" value="Transcribed_RNA"/>
</dbReference>
<evidence type="ECO:0000256" key="4">
    <source>
        <dbReference type="ARBA" id="ARBA00022729"/>
    </source>
</evidence>
<organism evidence="7">
    <name type="scientific">Rhipicephalus microplus</name>
    <name type="common">Cattle tick</name>
    <name type="synonym">Boophilus microplus</name>
    <dbReference type="NCBI Taxonomy" id="6941"/>
    <lineage>
        <taxon>Eukaryota</taxon>
        <taxon>Metazoa</taxon>
        <taxon>Ecdysozoa</taxon>
        <taxon>Arthropoda</taxon>
        <taxon>Chelicerata</taxon>
        <taxon>Arachnida</taxon>
        <taxon>Acari</taxon>
        <taxon>Parasitiformes</taxon>
        <taxon>Ixodida</taxon>
        <taxon>Ixodoidea</taxon>
        <taxon>Ixodidae</taxon>
        <taxon>Rhipicephalinae</taxon>
        <taxon>Rhipicephalus</taxon>
        <taxon>Boophilus</taxon>
    </lineage>
</organism>
<dbReference type="PANTHER" id="PTHR31703">
    <property type="entry name" value="UPF0669 PROTEIN C6ORF120"/>
    <property type="match status" value="1"/>
</dbReference>
<keyword evidence="4 6" id="KW-0732">Signal</keyword>
<evidence type="ECO:0000313" key="7">
    <source>
        <dbReference type="EMBL" id="NOV36875.1"/>
    </source>
</evidence>
<feature type="chain" id="PRO_5036183818" evidence="6">
    <location>
        <begin position="39"/>
        <end position="204"/>
    </location>
</feature>
<evidence type="ECO:0000256" key="5">
    <source>
        <dbReference type="ARBA" id="ARBA00023180"/>
    </source>
</evidence>
<proteinExistence type="inferred from homology"/>
<evidence type="ECO:0000256" key="3">
    <source>
        <dbReference type="ARBA" id="ARBA00022525"/>
    </source>
</evidence>
<dbReference type="Pfam" id="PF17065">
    <property type="entry name" value="UPF0669"/>
    <property type="match status" value="1"/>
</dbReference>
<dbReference type="AlphaFoldDB" id="A0A6M2CT82"/>
<evidence type="ECO:0000256" key="6">
    <source>
        <dbReference type="SAM" id="SignalP"/>
    </source>
</evidence>
<dbReference type="EMBL" id="GHWJ01006245">
    <property type="protein sequence ID" value="NOV38982.1"/>
    <property type="molecule type" value="Transcribed_RNA"/>
</dbReference>
<dbReference type="InterPro" id="IPR031420">
    <property type="entry name" value="UPF0669"/>
</dbReference>
<name>A0A6M2CT82_RHIMP</name>
<feature type="signal peptide" evidence="6">
    <location>
        <begin position="1"/>
        <end position="38"/>
    </location>
</feature>
<evidence type="ECO:0000256" key="1">
    <source>
        <dbReference type="ARBA" id="ARBA00004613"/>
    </source>
</evidence>
<comment type="subcellular location">
    <subcellularLocation>
        <location evidence="1">Secreted</location>
    </subcellularLocation>
</comment>
<protein>
    <submittedName>
        <fullName evidence="7">Putative conserved secreted protein</fullName>
    </submittedName>
</protein>
<dbReference type="PANTHER" id="PTHR31703:SF2">
    <property type="entry name" value="UPF0669 PROTEIN C6ORF120"/>
    <property type="match status" value="1"/>
</dbReference>